<keyword evidence="3" id="KW-0686">Riboflavin biosynthesis</keyword>
<dbReference type="Pfam" id="PF00383">
    <property type="entry name" value="dCMP_cyt_deam_1"/>
    <property type="match status" value="1"/>
</dbReference>
<dbReference type="Pfam" id="PF01872">
    <property type="entry name" value="RibD_C"/>
    <property type="match status" value="1"/>
</dbReference>
<dbReference type="PIRSF" id="PIRSF006769">
    <property type="entry name" value="RibD"/>
    <property type="match status" value="1"/>
</dbReference>
<dbReference type="EMBL" id="UINC01014711">
    <property type="protein sequence ID" value="SVA62549.1"/>
    <property type="molecule type" value="Genomic_DNA"/>
</dbReference>
<name>A0A381XCT9_9ZZZZ</name>
<comment type="pathway">
    <text evidence="2">Cofactor biosynthesis; riboflavin biosynthesis; 5-amino-6-(D-ribitylamino)uracil from GTP: step 3/4.</text>
</comment>
<evidence type="ECO:0000256" key="1">
    <source>
        <dbReference type="ARBA" id="ARBA00004882"/>
    </source>
</evidence>
<evidence type="ECO:0000313" key="10">
    <source>
        <dbReference type="EMBL" id="SVA62549.1"/>
    </source>
</evidence>
<keyword evidence="6" id="KW-0521">NADP</keyword>
<dbReference type="GO" id="GO:0008703">
    <property type="term" value="F:5-amino-6-(5-phosphoribosylamino)uracil reductase activity"/>
    <property type="evidence" value="ECO:0007669"/>
    <property type="project" value="InterPro"/>
</dbReference>
<gene>
    <name evidence="10" type="ORF">METZ01_LOCUS115403</name>
</gene>
<dbReference type="CDD" id="cd01284">
    <property type="entry name" value="Riboflavin_deaminase-reductase"/>
    <property type="match status" value="1"/>
</dbReference>
<evidence type="ECO:0000256" key="5">
    <source>
        <dbReference type="ARBA" id="ARBA00022833"/>
    </source>
</evidence>
<dbReference type="InterPro" id="IPR002125">
    <property type="entry name" value="CMP_dCMP_dom"/>
</dbReference>
<reference evidence="10" key="1">
    <citation type="submission" date="2018-05" db="EMBL/GenBank/DDBJ databases">
        <authorList>
            <person name="Lanie J.A."/>
            <person name="Ng W.-L."/>
            <person name="Kazmierczak K.M."/>
            <person name="Andrzejewski T.M."/>
            <person name="Davidsen T.M."/>
            <person name="Wayne K.J."/>
            <person name="Tettelin H."/>
            <person name="Glass J.I."/>
            <person name="Rusch D."/>
            <person name="Podicherti R."/>
            <person name="Tsui H.-C.T."/>
            <person name="Winkler M.E."/>
        </authorList>
    </citation>
    <scope>NUCLEOTIDE SEQUENCE</scope>
</reference>
<dbReference type="Gene3D" id="3.40.430.10">
    <property type="entry name" value="Dihydrofolate Reductase, subunit A"/>
    <property type="match status" value="1"/>
</dbReference>
<dbReference type="NCBIfam" id="TIGR00326">
    <property type="entry name" value="eubact_ribD"/>
    <property type="match status" value="1"/>
</dbReference>
<dbReference type="PROSITE" id="PS00903">
    <property type="entry name" value="CYT_DCMP_DEAMINASES_1"/>
    <property type="match status" value="1"/>
</dbReference>
<dbReference type="GO" id="GO:0008835">
    <property type="term" value="F:diaminohydroxyphosphoribosylaminopyrimidine deaminase activity"/>
    <property type="evidence" value="ECO:0007669"/>
    <property type="project" value="InterPro"/>
</dbReference>
<dbReference type="Gene3D" id="3.40.140.10">
    <property type="entry name" value="Cytidine Deaminase, domain 2"/>
    <property type="match status" value="1"/>
</dbReference>
<organism evidence="10">
    <name type="scientific">marine metagenome</name>
    <dbReference type="NCBI Taxonomy" id="408172"/>
    <lineage>
        <taxon>unclassified sequences</taxon>
        <taxon>metagenomes</taxon>
        <taxon>ecological metagenomes</taxon>
    </lineage>
</organism>
<dbReference type="InterPro" id="IPR024072">
    <property type="entry name" value="DHFR-like_dom_sf"/>
</dbReference>
<keyword evidence="7" id="KW-0560">Oxidoreductase</keyword>
<dbReference type="AlphaFoldDB" id="A0A381XCT9"/>
<dbReference type="SUPFAM" id="SSF53927">
    <property type="entry name" value="Cytidine deaminase-like"/>
    <property type="match status" value="1"/>
</dbReference>
<dbReference type="GO" id="GO:0009231">
    <property type="term" value="P:riboflavin biosynthetic process"/>
    <property type="evidence" value="ECO:0007669"/>
    <property type="project" value="UniProtKB-UniPathway"/>
</dbReference>
<dbReference type="InterPro" id="IPR050765">
    <property type="entry name" value="Riboflavin_Biosynth_HTPR"/>
</dbReference>
<evidence type="ECO:0000256" key="2">
    <source>
        <dbReference type="ARBA" id="ARBA00004910"/>
    </source>
</evidence>
<dbReference type="GO" id="GO:0050661">
    <property type="term" value="F:NADP binding"/>
    <property type="evidence" value="ECO:0007669"/>
    <property type="project" value="InterPro"/>
</dbReference>
<dbReference type="PROSITE" id="PS51747">
    <property type="entry name" value="CYT_DCMP_DEAMINASES_2"/>
    <property type="match status" value="1"/>
</dbReference>
<dbReference type="SUPFAM" id="SSF53597">
    <property type="entry name" value="Dihydrofolate reductase-like"/>
    <property type="match status" value="1"/>
</dbReference>
<keyword evidence="8" id="KW-0511">Multifunctional enzyme</keyword>
<evidence type="ECO:0000256" key="7">
    <source>
        <dbReference type="ARBA" id="ARBA00023002"/>
    </source>
</evidence>
<dbReference type="InterPro" id="IPR004794">
    <property type="entry name" value="Eubact_RibD"/>
</dbReference>
<sequence length="338" mass="36136">MPSDEQLMRGALRLAKRAAGETSPNPLVGAVMARRGKIIGRGWHHRAGLPHAEVEAIADAKRKGNPTKGATLYVTLEPCSTSGRMPPCTRAIIGAGISRVVVAATDPNPEHAGRAFRLLKRQGVTVEHGVLAGQASEINVAFNHWIMTGLPFVTVKAAMTLDGKIATASGESKWITGPEARREGMKLRHEADAILVGVNTIIADDPGLTLRDVRRPKAGWLGPVLRRIILDPRARTPLGSQVLNDEFTEQTTVVVSPGAPAGRLAKLKQCCRVIKCPLAKQGFNLKSLLGKLGQQDCTHLLVEGGGETNAAFIEAALARRMAFFYAPKILGGREARTA</sequence>
<evidence type="ECO:0000256" key="6">
    <source>
        <dbReference type="ARBA" id="ARBA00022857"/>
    </source>
</evidence>
<evidence type="ECO:0000256" key="8">
    <source>
        <dbReference type="ARBA" id="ARBA00023268"/>
    </source>
</evidence>
<keyword evidence="5" id="KW-0862">Zinc</keyword>
<dbReference type="InterPro" id="IPR011549">
    <property type="entry name" value="RibD_C"/>
</dbReference>
<feature type="domain" description="CMP/dCMP-type deaminase" evidence="9">
    <location>
        <begin position="2"/>
        <end position="127"/>
    </location>
</feature>
<dbReference type="InterPro" id="IPR016192">
    <property type="entry name" value="APOBEC/CMP_deaminase_Zn-bd"/>
</dbReference>
<dbReference type="PANTHER" id="PTHR38011">
    <property type="entry name" value="DIHYDROFOLATE REDUCTASE FAMILY PROTEIN (AFU_ORTHOLOGUE AFUA_8G06820)"/>
    <property type="match status" value="1"/>
</dbReference>
<proteinExistence type="predicted"/>
<dbReference type="InterPro" id="IPR016193">
    <property type="entry name" value="Cytidine_deaminase-like"/>
</dbReference>
<keyword evidence="4" id="KW-0479">Metal-binding</keyword>
<accession>A0A381XCT9</accession>
<dbReference type="GO" id="GO:0008270">
    <property type="term" value="F:zinc ion binding"/>
    <property type="evidence" value="ECO:0007669"/>
    <property type="project" value="InterPro"/>
</dbReference>
<dbReference type="PANTHER" id="PTHR38011:SF7">
    <property type="entry name" value="2,5-DIAMINO-6-RIBOSYLAMINO-4(3H)-PYRIMIDINONE 5'-PHOSPHATE REDUCTASE"/>
    <property type="match status" value="1"/>
</dbReference>
<evidence type="ECO:0000256" key="4">
    <source>
        <dbReference type="ARBA" id="ARBA00022723"/>
    </source>
</evidence>
<feature type="non-terminal residue" evidence="10">
    <location>
        <position position="338"/>
    </location>
</feature>
<evidence type="ECO:0000256" key="3">
    <source>
        <dbReference type="ARBA" id="ARBA00022619"/>
    </source>
</evidence>
<comment type="pathway">
    <text evidence="1">Cofactor biosynthesis; riboflavin biosynthesis; 5-amino-6-(D-ribitylamino)uracil from GTP: step 2/4.</text>
</comment>
<dbReference type="UniPathway" id="UPA00275">
    <property type="reaction ID" value="UER00401"/>
</dbReference>
<dbReference type="InterPro" id="IPR002734">
    <property type="entry name" value="RibDG_C"/>
</dbReference>
<evidence type="ECO:0000259" key="9">
    <source>
        <dbReference type="PROSITE" id="PS51747"/>
    </source>
</evidence>
<protein>
    <recommendedName>
        <fullName evidence="9">CMP/dCMP-type deaminase domain-containing protein</fullName>
    </recommendedName>
</protein>
<dbReference type="NCBIfam" id="TIGR00227">
    <property type="entry name" value="ribD_Cterm"/>
    <property type="match status" value="1"/>
</dbReference>